<sequence length="52" mass="5585">MIDNMKKFLELASGDAELVERLNGMDKDAIIAEAQQRGIALSEADFAADTSA</sequence>
<dbReference type="EMBL" id="DVNK01000014">
    <property type="protein sequence ID" value="HIU46039.1"/>
    <property type="molecule type" value="Genomic_DNA"/>
</dbReference>
<evidence type="ECO:0008006" key="3">
    <source>
        <dbReference type="Google" id="ProtNLM"/>
    </source>
</evidence>
<organism evidence="1 2">
    <name type="scientific">Candidatus Fimadaptatus faecigallinarum</name>
    <dbReference type="NCBI Taxonomy" id="2840814"/>
    <lineage>
        <taxon>Bacteria</taxon>
        <taxon>Bacillati</taxon>
        <taxon>Bacillota</taxon>
        <taxon>Clostridia</taxon>
        <taxon>Eubacteriales</taxon>
        <taxon>Candidatus Fimadaptatus</taxon>
    </lineage>
</organism>
<feature type="non-terminal residue" evidence="1">
    <location>
        <position position="52"/>
    </location>
</feature>
<dbReference type="Proteomes" id="UP000824123">
    <property type="component" value="Unassembled WGS sequence"/>
</dbReference>
<reference evidence="1" key="1">
    <citation type="submission" date="2020-10" db="EMBL/GenBank/DDBJ databases">
        <authorList>
            <person name="Gilroy R."/>
        </authorList>
    </citation>
    <scope>NUCLEOTIDE SEQUENCE</scope>
    <source>
        <strain evidence="1">ChiSxjej2B14-8506</strain>
    </source>
</reference>
<gene>
    <name evidence="1" type="ORF">IAC59_02110</name>
</gene>
<reference evidence="1" key="2">
    <citation type="journal article" date="2021" name="PeerJ">
        <title>Extensive microbial diversity within the chicken gut microbiome revealed by metagenomics and culture.</title>
        <authorList>
            <person name="Gilroy R."/>
            <person name="Ravi A."/>
            <person name="Getino M."/>
            <person name="Pursley I."/>
            <person name="Horton D.L."/>
            <person name="Alikhan N.F."/>
            <person name="Baker D."/>
            <person name="Gharbi K."/>
            <person name="Hall N."/>
            <person name="Watson M."/>
            <person name="Adriaenssens E.M."/>
            <person name="Foster-Nyarko E."/>
            <person name="Jarju S."/>
            <person name="Secka A."/>
            <person name="Antonio M."/>
            <person name="Oren A."/>
            <person name="Chaudhuri R.R."/>
            <person name="La Ragione R."/>
            <person name="Hildebrand F."/>
            <person name="Pallen M.J."/>
        </authorList>
    </citation>
    <scope>NUCLEOTIDE SEQUENCE</scope>
    <source>
        <strain evidence="1">ChiSxjej2B14-8506</strain>
    </source>
</reference>
<dbReference type="AlphaFoldDB" id="A0A9D1S3J1"/>
<evidence type="ECO:0000313" key="1">
    <source>
        <dbReference type="EMBL" id="HIU46039.1"/>
    </source>
</evidence>
<proteinExistence type="predicted"/>
<protein>
    <recommendedName>
        <fullName evidence="3">Nif11 domain-containing protein</fullName>
    </recommendedName>
</protein>
<name>A0A9D1S3J1_9FIRM</name>
<accession>A0A9D1S3J1</accession>
<evidence type="ECO:0000313" key="2">
    <source>
        <dbReference type="Proteomes" id="UP000824123"/>
    </source>
</evidence>
<comment type="caution">
    <text evidence="1">The sequence shown here is derived from an EMBL/GenBank/DDBJ whole genome shotgun (WGS) entry which is preliminary data.</text>
</comment>